<dbReference type="AlphaFoldDB" id="A0A7C4GBH4"/>
<feature type="domain" description="PEGA" evidence="2">
    <location>
        <begin position="152"/>
        <end position="222"/>
    </location>
</feature>
<dbReference type="Gene3D" id="2.60.40.1120">
    <property type="entry name" value="Carboxypeptidase-like, regulatory domain"/>
    <property type="match status" value="1"/>
</dbReference>
<proteinExistence type="predicted"/>
<evidence type="ECO:0000256" key="1">
    <source>
        <dbReference type="SAM" id="Phobius"/>
    </source>
</evidence>
<dbReference type="EMBL" id="DSUT01000144">
    <property type="protein sequence ID" value="HGK28650.1"/>
    <property type="molecule type" value="Genomic_DNA"/>
</dbReference>
<dbReference type="Pfam" id="PF08308">
    <property type="entry name" value="PEGA"/>
    <property type="match status" value="3"/>
</dbReference>
<evidence type="ECO:0000313" key="4">
    <source>
        <dbReference type="EMBL" id="HGK28650.1"/>
    </source>
</evidence>
<feature type="domain" description="PEGA" evidence="2">
    <location>
        <begin position="225"/>
        <end position="291"/>
    </location>
</feature>
<name>A0A7C4GBH4_UNCW3</name>
<keyword evidence="1" id="KW-0472">Membrane</keyword>
<organism evidence="4">
    <name type="scientific">candidate division WOR-3 bacterium</name>
    <dbReference type="NCBI Taxonomy" id="2052148"/>
    <lineage>
        <taxon>Bacteria</taxon>
        <taxon>Bacteria division WOR-3</taxon>
    </lineage>
</organism>
<gene>
    <name evidence="4" type="ORF">ENS41_06810</name>
</gene>
<accession>A0A7C4GBH4</accession>
<keyword evidence="1" id="KW-0812">Transmembrane</keyword>
<protein>
    <submittedName>
        <fullName evidence="4">PEGA domain-containing protein</fullName>
    </submittedName>
</protein>
<dbReference type="PANTHER" id="PTHR36194:SF1">
    <property type="entry name" value="S-LAYER-LIKE PROTEIN"/>
    <property type="match status" value="1"/>
</dbReference>
<feature type="transmembrane region" description="Helical" evidence="1">
    <location>
        <begin position="297"/>
        <end position="317"/>
    </location>
</feature>
<sequence length="366" mass="39115">MRIPLLDTMNRRESVSISSRQRSAGQRCGLVLAIIALVCLLVGVAFAEKTCPQCGTVNRDDARFCKSCGAKLPEAERYVPPAPRVRAEVSVDGNVVTINSEPTGARVLVGGVERGTTPLELRGLAPGRYELELERSGYRSYSGSFTVSSPRATLVVTTDPAGADVWLDGEYKGRTTASGLTIARVGEGSHTLRAKLAGYSEATKAVEVQGTGTVTVTLRLEKAMGYLSVTSTPTGATVTANDQRLGITNLILGLTPQRYTLQVMKPGFQDWVGYADIAPAETAFVKVTLDKLATRKWPLLVAGSVLAAGAGGAALLAEQAYGKYQQARARGDAEKYRQETQRWDNVRNIAAAAGGVTLGLYFVLRW</sequence>
<evidence type="ECO:0000259" key="2">
    <source>
        <dbReference type="Pfam" id="PF08308"/>
    </source>
</evidence>
<dbReference type="PANTHER" id="PTHR36194">
    <property type="entry name" value="S-LAYER-LIKE PROTEIN"/>
    <property type="match status" value="1"/>
</dbReference>
<dbReference type="InterPro" id="IPR013229">
    <property type="entry name" value="PEGA"/>
</dbReference>
<dbReference type="InterPro" id="IPR026870">
    <property type="entry name" value="Zinc_ribbon_dom"/>
</dbReference>
<reference evidence="4" key="1">
    <citation type="journal article" date="2020" name="mSystems">
        <title>Genome- and Community-Level Interaction Insights into Carbon Utilization and Element Cycling Functions of Hydrothermarchaeota in Hydrothermal Sediment.</title>
        <authorList>
            <person name="Zhou Z."/>
            <person name="Liu Y."/>
            <person name="Xu W."/>
            <person name="Pan J."/>
            <person name="Luo Z.H."/>
            <person name="Li M."/>
        </authorList>
    </citation>
    <scope>NUCLEOTIDE SEQUENCE [LARGE SCALE GENOMIC DNA]</scope>
    <source>
        <strain evidence="4">SpSt-488</strain>
    </source>
</reference>
<feature type="transmembrane region" description="Helical" evidence="1">
    <location>
        <begin position="345"/>
        <end position="364"/>
    </location>
</feature>
<keyword evidence="1" id="KW-1133">Transmembrane helix</keyword>
<evidence type="ECO:0000259" key="3">
    <source>
        <dbReference type="Pfam" id="PF13240"/>
    </source>
</evidence>
<feature type="domain" description="Zinc-ribbon" evidence="3">
    <location>
        <begin position="51"/>
        <end position="72"/>
    </location>
</feature>
<comment type="caution">
    <text evidence="4">The sequence shown here is derived from an EMBL/GenBank/DDBJ whole genome shotgun (WGS) entry which is preliminary data.</text>
</comment>
<dbReference type="Pfam" id="PF13240">
    <property type="entry name" value="Zn_Ribbon_1"/>
    <property type="match status" value="1"/>
</dbReference>
<feature type="domain" description="PEGA" evidence="2">
    <location>
        <begin position="95"/>
        <end position="148"/>
    </location>
</feature>